<evidence type="ECO:0000313" key="1">
    <source>
        <dbReference type="EMBL" id="EAZ94055.1"/>
    </source>
</evidence>
<dbReference type="EMBL" id="AAXW01000002">
    <property type="protein sequence ID" value="EAZ94055.1"/>
    <property type="molecule type" value="Genomic_DNA"/>
</dbReference>
<accession>A3IJS3</accession>
<protein>
    <submittedName>
        <fullName evidence="1">Uncharacterized protein</fullName>
    </submittedName>
</protein>
<gene>
    <name evidence="1" type="ORF">CY0110_19707</name>
</gene>
<proteinExistence type="predicted"/>
<evidence type="ECO:0000313" key="2">
    <source>
        <dbReference type="Proteomes" id="UP000003781"/>
    </source>
</evidence>
<dbReference type="Proteomes" id="UP000003781">
    <property type="component" value="Unassembled WGS sequence"/>
</dbReference>
<keyword evidence="2" id="KW-1185">Reference proteome</keyword>
<dbReference type="AlphaFoldDB" id="A3IJS3"/>
<comment type="caution">
    <text evidence="1">The sequence shown here is derived from an EMBL/GenBank/DDBJ whole genome shotgun (WGS) entry which is preliminary data.</text>
</comment>
<organism evidence="1 2">
    <name type="scientific">Crocosphaera chwakensis CCY0110</name>
    <dbReference type="NCBI Taxonomy" id="391612"/>
    <lineage>
        <taxon>Bacteria</taxon>
        <taxon>Bacillati</taxon>
        <taxon>Cyanobacteriota</taxon>
        <taxon>Cyanophyceae</taxon>
        <taxon>Oscillatoriophycideae</taxon>
        <taxon>Chroococcales</taxon>
        <taxon>Aphanothecaceae</taxon>
        <taxon>Crocosphaera</taxon>
        <taxon>Crocosphaera chwakensis</taxon>
    </lineage>
</organism>
<reference evidence="1 2" key="1">
    <citation type="submission" date="2007-03" db="EMBL/GenBank/DDBJ databases">
        <authorList>
            <person name="Stal L."/>
            <person name="Ferriera S."/>
            <person name="Johnson J."/>
            <person name="Kravitz S."/>
            <person name="Beeson K."/>
            <person name="Sutton G."/>
            <person name="Rogers Y.-H."/>
            <person name="Friedman R."/>
            <person name="Frazier M."/>
            <person name="Venter J.C."/>
        </authorList>
    </citation>
    <scope>NUCLEOTIDE SEQUENCE [LARGE SCALE GENOMIC DNA]</scope>
    <source>
        <strain evidence="1 2">CCY0110</strain>
    </source>
</reference>
<name>A3IJS3_9CHRO</name>
<sequence length="50" mass="5720">MIKMRWPPTFIEATPSSHPLITCPTPILNEKGLLRSRELSNFLPFSRVPV</sequence>